<dbReference type="Proteomes" id="UP000320055">
    <property type="component" value="Unassembled WGS sequence"/>
</dbReference>
<protein>
    <submittedName>
        <fullName evidence="2">Uncharacterized protein</fullName>
    </submittedName>
</protein>
<accession>A0A563VRX9</accession>
<feature type="transmembrane region" description="Helical" evidence="1">
    <location>
        <begin position="20"/>
        <end position="42"/>
    </location>
</feature>
<dbReference type="AlphaFoldDB" id="A0A563VRX9"/>
<keyword evidence="1" id="KW-0812">Transmembrane</keyword>
<keyword evidence="1" id="KW-1133">Transmembrane helix</keyword>
<organism evidence="2 3">
    <name type="scientific">Hyella patelloides LEGE 07179</name>
    <dbReference type="NCBI Taxonomy" id="945734"/>
    <lineage>
        <taxon>Bacteria</taxon>
        <taxon>Bacillati</taxon>
        <taxon>Cyanobacteriota</taxon>
        <taxon>Cyanophyceae</taxon>
        <taxon>Pleurocapsales</taxon>
        <taxon>Hyellaceae</taxon>
        <taxon>Hyella</taxon>
    </lineage>
</organism>
<evidence type="ECO:0000313" key="2">
    <source>
        <dbReference type="EMBL" id="VEP14137.1"/>
    </source>
</evidence>
<keyword evidence="3" id="KW-1185">Reference proteome</keyword>
<evidence type="ECO:0000256" key="1">
    <source>
        <dbReference type="SAM" id="Phobius"/>
    </source>
</evidence>
<name>A0A563VRX9_9CYAN</name>
<proteinExistence type="predicted"/>
<keyword evidence="1" id="KW-0472">Membrane</keyword>
<evidence type="ECO:0000313" key="3">
    <source>
        <dbReference type="Proteomes" id="UP000320055"/>
    </source>
</evidence>
<sequence length="55" mass="6304">MRSSELVGLNWSDFQLTEEAIAVIILGKGIVPWWLHLVICTFNNHECTSKFIDLD</sequence>
<gene>
    <name evidence="2" type="ORF">H1P_2430013</name>
</gene>
<dbReference type="EMBL" id="CAACVJ010000161">
    <property type="protein sequence ID" value="VEP14137.1"/>
    <property type="molecule type" value="Genomic_DNA"/>
</dbReference>
<reference evidence="2 3" key="1">
    <citation type="submission" date="2019-01" db="EMBL/GenBank/DDBJ databases">
        <authorList>
            <person name="Brito A."/>
        </authorList>
    </citation>
    <scope>NUCLEOTIDE SEQUENCE [LARGE SCALE GENOMIC DNA]</scope>
    <source>
        <strain evidence="2">1</strain>
    </source>
</reference>